<feature type="region of interest" description="Disordered" evidence="1">
    <location>
        <begin position="109"/>
        <end position="129"/>
    </location>
</feature>
<dbReference type="AlphaFoldDB" id="A0A1Y2H3Q5"/>
<evidence type="ECO:0000256" key="1">
    <source>
        <dbReference type="SAM" id="MobiDB-lite"/>
    </source>
</evidence>
<proteinExistence type="predicted"/>
<evidence type="ECO:0000313" key="2">
    <source>
        <dbReference type="EMBL" id="ORZ29176.1"/>
    </source>
</evidence>
<feature type="region of interest" description="Disordered" evidence="1">
    <location>
        <begin position="703"/>
        <end position="746"/>
    </location>
</feature>
<evidence type="ECO:0000313" key="3">
    <source>
        <dbReference type="Proteomes" id="UP000193411"/>
    </source>
</evidence>
<name>A0A1Y2H3Q5_9FUNG</name>
<accession>A0A1Y2H3Q5</accession>
<feature type="region of interest" description="Disordered" evidence="1">
    <location>
        <begin position="603"/>
        <end position="639"/>
    </location>
</feature>
<sequence>MSTQRQPTRTQQRSTRVCENSQQADSLRVVGNMVHTPIGHVVYPSFLAPGAQVFVPLFTSAPPSGYRLVRTCGHGRDAAAFQCRREYGQSHVSSTTAVGAGIVHQAHSIDFDDQTSNRRNAAQTSDGVAAQPVSRAIYPSSQVITEVNIRINAQVWRRSRSRRHLKLPTCRQETHRHTLAAALGLSNAPNVRASAICGIPGGQTTTLVGPDASKKKIRIPLIDQNGHHFRCEPEQETPSSHVSLPRKARRCKTASKRSASPCDVEIHAPCRPLAGIIPRCMYPSISRPLLIFFSRDPASNKSIAPLALPSAIPDVQHASLNRMWSMVSGHEQLERVQTCEKGALVSGDAGQLPPFPPSPSMWLNASDIPDAPVSTTAGALTHDQTQAVSELDLFGSGLQSNVGFHGSSMPSGNGGPPGDPYTALHMHTWSSDDSLANLLGDVSAGTGSTVLDSFGDWFGNEQDPLFSNLFASSLGGLRGVVGVVVVEGWPTQERAQARSMQSFYPKFLALTTGASEAPTRVSQCPAASLGLAPDPPTSTPTGSDPAPPKKRARRTTTQKRAKVADSSFASTAMVSRAYSTTSLERAQVGMDVEHNQLIFKTTSFPADPLQPHLSRAKMDPKTSRSKTMASKGGSDTGGNVASDFESASCAHASAASAANVPAEAQVPDPGRATTISTSRSPVNYHEQAMRIMEMMGLAPTALPAASNRSRSSAGAAAAASSATQPHVQQQQQQPALGAGRQQQDDATALADSGVPLLPQASMTVMVGNSASEFPESLWPSVEGSMGLGMGQSEFA</sequence>
<protein>
    <submittedName>
        <fullName evidence="2">Uncharacterized protein</fullName>
    </submittedName>
</protein>
<dbReference type="EMBL" id="MCFL01000314">
    <property type="protein sequence ID" value="ORZ29176.1"/>
    <property type="molecule type" value="Genomic_DNA"/>
</dbReference>
<reference evidence="2 3" key="1">
    <citation type="submission" date="2016-07" db="EMBL/GenBank/DDBJ databases">
        <title>Pervasive Adenine N6-methylation of Active Genes in Fungi.</title>
        <authorList>
            <consortium name="DOE Joint Genome Institute"/>
            <person name="Mondo S.J."/>
            <person name="Dannebaum R.O."/>
            <person name="Kuo R.C."/>
            <person name="Labutti K."/>
            <person name="Haridas S."/>
            <person name="Kuo A."/>
            <person name="Salamov A."/>
            <person name="Ahrendt S.R."/>
            <person name="Lipzen A."/>
            <person name="Sullivan W."/>
            <person name="Andreopoulos W.B."/>
            <person name="Clum A."/>
            <person name="Lindquist E."/>
            <person name="Daum C."/>
            <person name="Ramamoorthy G.K."/>
            <person name="Gryganskyi A."/>
            <person name="Culley D."/>
            <person name="Magnuson J.K."/>
            <person name="James T.Y."/>
            <person name="O'Malley M.A."/>
            <person name="Stajich J.E."/>
            <person name="Spatafora J.W."/>
            <person name="Visel A."/>
            <person name="Grigoriev I.V."/>
        </authorList>
    </citation>
    <scope>NUCLEOTIDE SEQUENCE [LARGE SCALE GENOMIC DNA]</scope>
    <source>
        <strain evidence="2 3">PL171</strain>
    </source>
</reference>
<organism evidence="2 3">
    <name type="scientific">Catenaria anguillulae PL171</name>
    <dbReference type="NCBI Taxonomy" id="765915"/>
    <lineage>
        <taxon>Eukaryota</taxon>
        <taxon>Fungi</taxon>
        <taxon>Fungi incertae sedis</taxon>
        <taxon>Blastocladiomycota</taxon>
        <taxon>Blastocladiomycetes</taxon>
        <taxon>Blastocladiales</taxon>
        <taxon>Catenariaceae</taxon>
        <taxon>Catenaria</taxon>
    </lineage>
</organism>
<feature type="region of interest" description="Disordered" evidence="1">
    <location>
        <begin position="657"/>
        <end position="682"/>
    </location>
</feature>
<comment type="caution">
    <text evidence="2">The sequence shown here is derived from an EMBL/GenBank/DDBJ whole genome shotgun (WGS) entry which is preliminary data.</text>
</comment>
<feature type="compositionally biased region" description="Low complexity" evidence="1">
    <location>
        <begin position="704"/>
        <end position="741"/>
    </location>
</feature>
<feature type="compositionally biased region" description="Polar residues" evidence="1">
    <location>
        <begin position="117"/>
        <end position="126"/>
    </location>
</feature>
<dbReference type="Proteomes" id="UP000193411">
    <property type="component" value="Unassembled WGS sequence"/>
</dbReference>
<feature type="region of interest" description="Disordered" evidence="1">
    <location>
        <begin position="519"/>
        <end position="567"/>
    </location>
</feature>
<keyword evidence="3" id="KW-1185">Reference proteome</keyword>
<gene>
    <name evidence="2" type="ORF">BCR44DRAFT_1454530</name>
</gene>
<feature type="compositionally biased region" description="Basic residues" evidence="1">
    <location>
        <begin position="548"/>
        <end position="561"/>
    </location>
</feature>